<protein>
    <submittedName>
        <fullName evidence="3">DUF916 domain-containing protein</fullName>
    </submittedName>
</protein>
<dbReference type="AlphaFoldDB" id="E2Q333"/>
<proteinExistence type="predicted"/>
<dbReference type="Proteomes" id="UP000002357">
    <property type="component" value="Chromosome"/>
</dbReference>
<gene>
    <name evidence="3" type="ORF">SCLAV_1711</name>
</gene>
<dbReference type="GeneID" id="93731686"/>
<name>E2Q333_STRCL</name>
<evidence type="ECO:0000313" key="3">
    <source>
        <dbReference type="EMBL" id="EFG06786.1"/>
    </source>
</evidence>
<dbReference type="EMBL" id="CM000913">
    <property type="protein sequence ID" value="EFG06786.1"/>
    <property type="molecule type" value="Genomic_DNA"/>
</dbReference>
<keyword evidence="1" id="KW-1133">Transmembrane helix</keyword>
<evidence type="ECO:0000313" key="4">
    <source>
        <dbReference type="Proteomes" id="UP000002357"/>
    </source>
</evidence>
<keyword evidence="2" id="KW-0732">Signal</keyword>
<feature type="chain" id="PRO_5003162702" evidence="2">
    <location>
        <begin position="46"/>
        <end position="347"/>
    </location>
</feature>
<keyword evidence="4" id="KW-1185">Reference proteome</keyword>
<dbReference type="RefSeq" id="WP_003960419.1">
    <property type="nucleotide sequence ID" value="NZ_CM000913.1"/>
</dbReference>
<evidence type="ECO:0000256" key="2">
    <source>
        <dbReference type="SAM" id="SignalP"/>
    </source>
</evidence>
<dbReference type="KEGG" id="sclf:BB341_19725"/>
<dbReference type="STRING" id="1901.BB341_19725"/>
<evidence type="ECO:0000256" key="1">
    <source>
        <dbReference type="SAM" id="Phobius"/>
    </source>
</evidence>
<dbReference type="eggNOG" id="COG1361">
    <property type="taxonomic scope" value="Bacteria"/>
</dbReference>
<reference evidence="3 4" key="1">
    <citation type="journal article" date="2010" name="Genome Biol. Evol.">
        <title>The sequence of a 1.8-mb bacterial linear plasmid reveals a rich evolutionary reservoir of secondary metabolic pathways.</title>
        <authorList>
            <person name="Medema M.H."/>
            <person name="Trefzer A."/>
            <person name="Kovalchuk A."/>
            <person name="van den Berg M."/>
            <person name="Mueller U."/>
            <person name="Heijne W."/>
            <person name="Wu L."/>
            <person name="Alam M.T."/>
            <person name="Ronning C.M."/>
            <person name="Nierman W.C."/>
            <person name="Bovenberg R.A.L."/>
            <person name="Breitling R."/>
            <person name="Takano E."/>
        </authorList>
    </citation>
    <scope>NUCLEOTIDE SEQUENCE [LARGE SCALE GENOMIC DNA]</scope>
    <source>
        <strain evidence="4">ATCC 27064 / DSM 738 / JCM 4710 / NBRC 13307 / NCIMB 12785 / NRRL 3585 / VKM Ac-602</strain>
    </source>
</reference>
<feature type="transmembrane region" description="Helical" evidence="1">
    <location>
        <begin position="307"/>
        <end position="326"/>
    </location>
</feature>
<organism evidence="3 4">
    <name type="scientific">Streptomyces clavuligerus</name>
    <dbReference type="NCBI Taxonomy" id="1901"/>
    <lineage>
        <taxon>Bacteria</taxon>
        <taxon>Bacillati</taxon>
        <taxon>Actinomycetota</taxon>
        <taxon>Actinomycetes</taxon>
        <taxon>Kitasatosporales</taxon>
        <taxon>Streptomycetaceae</taxon>
        <taxon>Streptomyces</taxon>
    </lineage>
</organism>
<sequence>MPLPHPHPRSAAAARHRLRRCRTLPAPLAAALAAVALLLAPPARAADNGHWSVFPAASQPGSRPYFHLSADPGQTLRDEVTVTNRTAAPLTLRLYAADAHNTARDGGFAVRAPEERRRGVGAWARPERERVTVPARGSVTVPYTITVPDEAPPGDHPGALVALDERVAAAGTGTGLGVRQAVGARIYLRVNGPAVPALTVEDLRIDQDRPLVPGTGESSALVSYTLHNRGNVTLSPRVRITAGGLFGRRLLDRGATGVPSELLPRQRVRLTERWPGAPWADRGEVRVTAEAAAARDSAAISFLAVPWLPAGLLAVAAALLAARAALRRRAARRPDGTRAPQPKPSPL</sequence>
<dbReference type="OrthoDB" id="4336304at2"/>
<accession>E2Q333</accession>
<keyword evidence="1" id="KW-0812">Transmembrane</keyword>
<keyword evidence="1" id="KW-0472">Membrane</keyword>
<feature type="signal peptide" evidence="2">
    <location>
        <begin position="1"/>
        <end position="45"/>
    </location>
</feature>